<proteinExistence type="predicted"/>
<dbReference type="EMBL" id="DRLF01000344">
    <property type="protein sequence ID" value="HEC07181.1"/>
    <property type="molecule type" value="Genomic_DNA"/>
</dbReference>
<dbReference type="Gene3D" id="3.50.50.60">
    <property type="entry name" value="FAD/NAD(P)-binding domain"/>
    <property type="match status" value="1"/>
</dbReference>
<evidence type="ECO:0000256" key="1">
    <source>
        <dbReference type="SAM" id="SignalP"/>
    </source>
</evidence>
<evidence type="ECO:0000259" key="2">
    <source>
        <dbReference type="Pfam" id="PF07992"/>
    </source>
</evidence>
<reference evidence="3" key="1">
    <citation type="journal article" date="2020" name="mSystems">
        <title>Genome- and Community-Level Interaction Insights into Carbon Utilization and Element Cycling Functions of Hydrothermarchaeota in Hydrothermal Sediment.</title>
        <authorList>
            <person name="Zhou Z."/>
            <person name="Liu Y."/>
            <person name="Xu W."/>
            <person name="Pan J."/>
            <person name="Luo Z.H."/>
            <person name="Li M."/>
        </authorList>
    </citation>
    <scope>NUCLEOTIDE SEQUENCE [LARGE SCALE GENOMIC DNA]</scope>
    <source>
        <strain evidence="3">HyVt-458</strain>
    </source>
</reference>
<dbReference type="InterPro" id="IPR036188">
    <property type="entry name" value="FAD/NAD-bd_sf"/>
</dbReference>
<feature type="domain" description="FAD/NAD(P)-binding" evidence="2">
    <location>
        <begin position="32"/>
        <end position="85"/>
    </location>
</feature>
<feature type="signal peptide" evidence="1">
    <location>
        <begin position="1"/>
        <end position="21"/>
    </location>
</feature>
<dbReference type="Proteomes" id="UP000886339">
    <property type="component" value="Unassembled WGS sequence"/>
</dbReference>
<dbReference type="Pfam" id="PF07992">
    <property type="entry name" value="Pyr_redox_2"/>
    <property type="match status" value="1"/>
</dbReference>
<feature type="chain" id="PRO_5032759378" evidence="1">
    <location>
        <begin position="22"/>
        <end position="88"/>
    </location>
</feature>
<dbReference type="GO" id="GO:0016491">
    <property type="term" value="F:oxidoreductase activity"/>
    <property type="evidence" value="ECO:0007669"/>
    <property type="project" value="InterPro"/>
</dbReference>
<gene>
    <name evidence="3" type="ORF">ENJ12_10025</name>
</gene>
<evidence type="ECO:0000313" key="3">
    <source>
        <dbReference type="EMBL" id="HEC07181.1"/>
    </source>
</evidence>
<feature type="non-terminal residue" evidence="3">
    <location>
        <position position="88"/>
    </location>
</feature>
<protein>
    <submittedName>
        <fullName evidence="3">Cytochrome C</fullName>
    </submittedName>
</protein>
<comment type="caution">
    <text evidence="3">The sequence shown here is derived from an EMBL/GenBank/DDBJ whole genome shotgun (WGS) entry which is preliminary data.</text>
</comment>
<dbReference type="PROSITE" id="PS51257">
    <property type="entry name" value="PROKAR_LIPOPROTEIN"/>
    <property type="match status" value="1"/>
</dbReference>
<dbReference type="AlphaFoldDB" id="A0A831RUA0"/>
<sequence length="88" mass="9115">MTRRQFLSAAGVAATASSCLAFSSFAIGGARKKVVVVGGGIGGATAAKYLRMLDASIEVTLIEANSDYYTCFMSNEVLAGGRTIDSIR</sequence>
<keyword evidence="1" id="KW-0732">Signal</keyword>
<dbReference type="SUPFAM" id="SSF51905">
    <property type="entry name" value="FAD/NAD(P)-binding domain"/>
    <property type="match status" value="1"/>
</dbReference>
<dbReference type="InterPro" id="IPR023753">
    <property type="entry name" value="FAD/NAD-binding_dom"/>
</dbReference>
<accession>A0A831RUA0</accession>
<name>A0A831RUA0_9GAMM</name>
<organism evidence="3">
    <name type="scientific">Thiolapillus brandeum</name>
    <dbReference type="NCBI Taxonomy" id="1076588"/>
    <lineage>
        <taxon>Bacteria</taxon>
        <taxon>Pseudomonadati</taxon>
        <taxon>Pseudomonadota</taxon>
        <taxon>Gammaproteobacteria</taxon>
        <taxon>Chromatiales</taxon>
        <taxon>Sedimenticolaceae</taxon>
        <taxon>Thiolapillus</taxon>
    </lineage>
</organism>